<sequence length="102" mass="11400">MVEDFRLDLNSRTPVPPHRCATVNDAEAKGALEDILSAFDQAETFARRQDAKDLAANDMLKHIQVVFPLKTEIEMEVIESYGFIRDGEGTYNIAVLSSSLLE</sequence>
<dbReference type="EMBL" id="JARKHS020014476">
    <property type="protein sequence ID" value="KAK8775137.1"/>
    <property type="molecule type" value="Genomic_DNA"/>
</dbReference>
<evidence type="ECO:0000256" key="4">
    <source>
        <dbReference type="ARBA" id="ARBA00022490"/>
    </source>
</evidence>
<dbReference type="InterPro" id="IPR026317">
    <property type="entry name" value="P_C10"/>
</dbReference>
<keyword evidence="6" id="KW-1185">Reference proteome</keyword>
<accession>A0AAQ4EK73</accession>
<dbReference type="PANTHER" id="PTHR13463:SF3">
    <property type="entry name" value="PROTEIN C10"/>
    <property type="match status" value="1"/>
</dbReference>
<keyword evidence="4" id="KW-0963">Cytoplasm</keyword>
<reference evidence="5 6" key="1">
    <citation type="journal article" date="2023" name="Arcadia Sci">
        <title>De novo assembly of a long-read Amblyomma americanum tick genome.</title>
        <authorList>
            <person name="Chou S."/>
            <person name="Poskanzer K.E."/>
            <person name="Rollins M."/>
            <person name="Thuy-Boun P.S."/>
        </authorList>
    </citation>
    <scope>NUCLEOTIDE SEQUENCE [LARGE SCALE GENOMIC DNA]</scope>
    <source>
        <strain evidence="5">F_SG_1</strain>
        <tissue evidence="5">Salivary glands</tissue>
    </source>
</reference>
<comment type="caution">
    <text evidence="5">The sequence shown here is derived from an EMBL/GenBank/DDBJ whole genome shotgun (WGS) entry which is preliminary data.</text>
</comment>
<gene>
    <name evidence="5" type="ORF">V5799_031513</name>
</gene>
<evidence type="ECO:0000313" key="6">
    <source>
        <dbReference type="Proteomes" id="UP001321473"/>
    </source>
</evidence>
<dbReference type="Proteomes" id="UP001321473">
    <property type="component" value="Unassembled WGS sequence"/>
</dbReference>
<comment type="similarity">
    <text evidence="2">Belongs to the UPF0456 family.</text>
</comment>
<dbReference type="GO" id="GO:0009791">
    <property type="term" value="P:post-embryonic development"/>
    <property type="evidence" value="ECO:0007669"/>
    <property type="project" value="TreeGrafter"/>
</dbReference>
<name>A0AAQ4EK73_AMBAM</name>
<organism evidence="5 6">
    <name type="scientific">Amblyomma americanum</name>
    <name type="common">Lone star tick</name>
    <dbReference type="NCBI Taxonomy" id="6943"/>
    <lineage>
        <taxon>Eukaryota</taxon>
        <taxon>Metazoa</taxon>
        <taxon>Ecdysozoa</taxon>
        <taxon>Arthropoda</taxon>
        <taxon>Chelicerata</taxon>
        <taxon>Arachnida</taxon>
        <taxon>Acari</taxon>
        <taxon>Parasitiformes</taxon>
        <taxon>Ixodida</taxon>
        <taxon>Ixodoidea</taxon>
        <taxon>Ixodidae</taxon>
        <taxon>Amblyomminae</taxon>
        <taxon>Amblyomma</taxon>
    </lineage>
</organism>
<dbReference type="GO" id="GO:0005737">
    <property type="term" value="C:cytoplasm"/>
    <property type="evidence" value="ECO:0007669"/>
    <property type="project" value="UniProtKB-SubCell"/>
</dbReference>
<dbReference type="Pfam" id="PF14974">
    <property type="entry name" value="P_C10"/>
    <property type="match status" value="1"/>
</dbReference>
<protein>
    <recommendedName>
        <fullName evidence="3">Protein C10</fullName>
    </recommendedName>
</protein>
<evidence type="ECO:0000256" key="1">
    <source>
        <dbReference type="ARBA" id="ARBA00004496"/>
    </source>
</evidence>
<evidence type="ECO:0000256" key="2">
    <source>
        <dbReference type="ARBA" id="ARBA00007083"/>
    </source>
</evidence>
<dbReference type="AlphaFoldDB" id="A0AAQ4EK73"/>
<evidence type="ECO:0000256" key="3">
    <source>
        <dbReference type="ARBA" id="ARBA00020502"/>
    </source>
</evidence>
<evidence type="ECO:0000313" key="5">
    <source>
        <dbReference type="EMBL" id="KAK8775137.1"/>
    </source>
</evidence>
<comment type="subcellular location">
    <subcellularLocation>
        <location evidence="1">Cytoplasm</location>
    </subcellularLocation>
</comment>
<proteinExistence type="inferred from homology"/>
<dbReference type="PANTHER" id="PTHR13463">
    <property type="entry name" value="PROTEIN C10"/>
    <property type="match status" value="1"/>
</dbReference>